<protein>
    <recommendedName>
        <fullName evidence="1">Carboxymuconolactone decarboxylase-like domain-containing protein</fullName>
    </recommendedName>
</protein>
<organism evidence="2 3">
    <name type="scientific">Seohaeicola zhoushanensis</name>
    <dbReference type="NCBI Taxonomy" id="1569283"/>
    <lineage>
        <taxon>Bacteria</taxon>
        <taxon>Pseudomonadati</taxon>
        <taxon>Pseudomonadota</taxon>
        <taxon>Alphaproteobacteria</taxon>
        <taxon>Rhodobacterales</taxon>
        <taxon>Roseobacteraceae</taxon>
        <taxon>Seohaeicola</taxon>
    </lineage>
</organism>
<dbReference type="AlphaFoldDB" id="A0A8J3M3T6"/>
<feature type="domain" description="Carboxymuconolactone decarboxylase-like" evidence="1">
    <location>
        <begin position="39"/>
        <end position="100"/>
    </location>
</feature>
<dbReference type="EMBL" id="BNCJ01000001">
    <property type="protein sequence ID" value="GHF35210.1"/>
    <property type="molecule type" value="Genomic_DNA"/>
</dbReference>
<dbReference type="InterPro" id="IPR003779">
    <property type="entry name" value="CMD-like"/>
</dbReference>
<dbReference type="GO" id="GO:0051920">
    <property type="term" value="F:peroxiredoxin activity"/>
    <property type="evidence" value="ECO:0007669"/>
    <property type="project" value="InterPro"/>
</dbReference>
<dbReference type="PANTHER" id="PTHR34846">
    <property type="entry name" value="4-CARBOXYMUCONOLACTONE DECARBOXYLASE FAMILY PROTEIN (AFU_ORTHOLOGUE AFUA_6G11590)"/>
    <property type="match status" value="1"/>
</dbReference>
<keyword evidence="3" id="KW-1185">Reference proteome</keyword>
<evidence type="ECO:0000313" key="3">
    <source>
        <dbReference type="Proteomes" id="UP000626220"/>
    </source>
</evidence>
<dbReference type="InterPro" id="IPR029032">
    <property type="entry name" value="AhpD-like"/>
</dbReference>
<accession>A0A8J3M3T6</accession>
<dbReference type="PANTHER" id="PTHR34846:SF11">
    <property type="entry name" value="4-CARBOXYMUCONOLACTONE DECARBOXYLASE FAMILY PROTEIN (AFU_ORTHOLOGUE AFUA_6G11590)"/>
    <property type="match status" value="1"/>
</dbReference>
<dbReference type="Proteomes" id="UP000626220">
    <property type="component" value="Unassembled WGS sequence"/>
</dbReference>
<reference evidence="2" key="1">
    <citation type="journal article" date="2014" name="Int. J. Syst. Evol. Microbiol.">
        <title>Complete genome sequence of Corynebacterium casei LMG S-19264T (=DSM 44701T), isolated from a smear-ripened cheese.</title>
        <authorList>
            <consortium name="US DOE Joint Genome Institute (JGI-PGF)"/>
            <person name="Walter F."/>
            <person name="Albersmeier A."/>
            <person name="Kalinowski J."/>
            <person name="Ruckert C."/>
        </authorList>
    </citation>
    <scope>NUCLEOTIDE SEQUENCE</scope>
    <source>
        <strain evidence="2">KCTC 42650</strain>
    </source>
</reference>
<sequence>MADTAFPPITDTDWPEAAAELRDGFAGRLNVYRTMAHHPALLRAWAPLRGHVVIDNVLGKQFSEVVILRTGVNLGSDYEWNHHVSRGRACGMSDARIASIKGALAGMAPEDAILASAVDELFTAKRLSPATQEGLVNLVGREGMFDVLATVGFYSTLGYILNSCGTPLDDDVAAELAARPLNAT</sequence>
<dbReference type="Pfam" id="PF02627">
    <property type="entry name" value="CMD"/>
    <property type="match status" value="1"/>
</dbReference>
<comment type="caution">
    <text evidence="2">The sequence shown here is derived from an EMBL/GenBank/DDBJ whole genome shotgun (WGS) entry which is preliminary data.</text>
</comment>
<dbReference type="Gene3D" id="1.20.1290.10">
    <property type="entry name" value="AhpD-like"/>
    <property type="match status" value="1"/>
</dbReference>
<gene>
    <name evidence="2" type="ORF">GCM10017056_03370</name>
</gene>
<dbReference type="RefSeq" id="WP_189678296.1">
    <property type="nucleotide sequence ID" value="NZ_BNCJ01000001.1"/>
</dbReference>
<evidence type="ECO:0000259" key="1">
    <source>
        <dbReference type="Pfam" id="PF02627"/>
    </source>
</evidence>
<dbReference type="SUPFAM" id="SSF69118">
    <property type="entry name" value="AhpD-like"/>
    <property type="match status" value="1"/>
</dbReference>
<proteinExistence type="predicted"/>
<reference evidence="2" key="2">
    <citation type="submission" date="2020-09" db="EMBL/GenBank/DDBJ databases">
        <authorList>
            <person name="Sun Q."/>
            <person name="Kim S."/>
        </authorList>
    </citation>
    <scope>NUCLEOTIDE SEQUENCE</scope>
    <source>
        <strain evidence="2">KCTC 42650</strain>
    </source>
</reference>
<evidence type="ECO:0000313" key="2">
    <source>
        <dbReference type="EMBL" id="GHF35210.1"/>
    </source>
</evidence>
<name>A0A8J3M3T6_9RHOB</name>